<comment type="caution">
    <text evidence="2">The sequence shown here is derived from an EMBL/GenBank/DDBJ whole genome shotgun (WGS) entry which is preliminary data.</text>
</comment>
<dbReference type="NCBIfam" id="TIGR01552">
    <property type="entry name" value="phd_fam"/>
    <property type="match status" value="1"/>
</dbReference>
<evidence type="ECO:0000313" key="2">
    <source>
        <dbReference type="EMBL" id="RKN07583.1"/>
    </source>
</evidence>
<accession>A0A3A9W579</accession>
<evidence type="ECO:0000256" key="1">
    <source>
        <dbReference type="ARBA" id="ARBA00009981"/>
    </source>
</evidence>
<dbReference type="Proteomes" id="UP000268652">
    <property type="component" value="Unassembled WGS sequence"/>
</dbReference>
<dbReference type="InterPro" id="IPR036165">
    <property type="entry name" value="YefM-like_sf"/>
</dbReference>
<dbReference type="OrthoDB" id="557859at2"/>
<organism evidence="2 5">
    <name type="scientific">Streptomyces radicis</name>
    <dbReference type="NCBI Taxonomy" id="1750517"/>
    <lineage>
        <taxon>Bacteria</taxon>
        <taxon>Bacillati</taxon>
        <taxon>Actinomycetota</taxon>
        <taxon>Actinomycetes</taxon>
        <taxon>Kitasatosporales</taxon>
        <taxon>Streptomycetaceae</taxon>
        <taxon>Streptomyces</taxon>
    </lineage>
</organism>
<name>A0A3A9W579_9ACTN</name>
<dbReference type="EMBL" id="RBDY01000020">
    <property type="protein sequence ID" value="RKN18306.1"/>
    <property type="molecule type" value="Genomic_DNA"/>
</dbReference>
<sequence>MRTMTATEVARNFASVLDRAEHGETIVITRGGRRLATLSPASAGNGGTIRQFLASHPVDEDCARDIEAAREIATDELSGAWHDD</sequence>
<proteinExistence type="inferred from homology"/>
<dbReference type="Proteomes" id="UP000275024">
    <property type="component" value="Unassembled WGS sequence"/>
</dbReference>
<protein>
    <submittedName>
        <fullName evidence="2">Type II toxin-antitoxin system prevent-host-death family antitoxin</fullName>
    </submittedName>
</protein>
<dbReference type="EMBL" id="RBDX01000014">
    <property type="protein sequence ID" value="RKN07583.1"/>
    <property type="molecule type" value="Genomic_DNA"/>
</dbReference>
<evidence type="ECO:0000313" key="3">
    <source>
        <dbReference type="EMBL" id="RKN18306.1"/>
    </source>
</evidence>
<reference evidence="4 5" key="1">
    <citation type="submission" date="2018-09" db="EMBL/GenBank/DDBJ databases">
        <title>Streptomyces sp. nov. DS1-2, an endophytic actinomycete isolated from roots of Dendrobium scabrilingue.</title>
        <authorList>
            <person name="Kuncharoen N."/>
            <person name="Kudo T."/>
            <person name="Ohkuma M."/>
            <person name="Yuki M."/>
            <person name="Tanasupawat S."/>
        </authorList>
    </citation>
    <scope>NUCLEOTIDE SEQUENCE [LARGE SCALE GENOMIC DNA]</scope>
    <source>
        <strain evidence="2 5">AZ1-7</strain>
        <strain evidence="3 4">DS1-2</strain>
    </source>
</reference>
<gene>
    <name evidence="3" type="ORF">D7318_22365</name>
    <name evidence="2" type="ORF">D7319_18130</name>
</gene>
<comment type="similarity">
    <text evidence="1">Belongs to the phD/YefM antitoxin family.</text>
</comment>
<dbReference type="Gene3D" id="3.40.1620.10">
    <property type="entry name" value="YefM-like domain"/>
    <property type="match status" value="1"/>
</dbReference>
<dbReference type="AlphaFoldDB" id="A0A3A9W579"/>
<evidence type="ECO:0000313" key="5">
    <source>
        <dbReference type="Proteomes" id="UP000275024"/>
    </source>
</evidence>
<evidence type="ECO:0000313" key="4">
    <source>
        <dbReference type="Proteomes" id="UP000268652"/>
    </source>
</evidence>
<dbReference type="SUPFAM" id="SSF143120">
    <property type="entry name" value="YefM-like"/>
    <property type="match status" value="1"/>
</dbReference>
<keyword evidence="4" id="KW-1185">Reference proteome</keyword>